<dbReference type="AlphaFoldDB" id="A0A4W2CA50"/>
<dbReference type="InterPro" id="IPR036249">
    <property type="entry name" value="Thioredoxin-like_sf"/>
</dbReference>
<organism evidence="6 7">
    <name type="scientific">Bos indicus x Bos taurus</name>
    <name type="common">Hybrid cattle</name>
    <dbReference type="NCBI Taxonomy" id="30522"/>
    <lineage>
        <taxon>Eukaryota</taxon>
        <taxon>Metazoa</taxon>
        <taxon>Chordata</taxon>
        <taxon>Craniata</taxon>
        <taxon>Vertebrata</taxon>
        <taxon>Euteleostomi</taxon>
        <taxon>Mammalia</taxon>
        <taxon>Eutheria</taxon>
        <taxon>Laurasiatheria</taxon>
        <taxon>Artiodactyla</taxon>
        <taxon>Ruminantia</taxon>
        <taxon>Pecora</taxon>
        <taxon>Bovidae</taxon>
        <taxon>Bovinae</taxon>
        <taxon>Bos</taxon>
    </lineage>
</organism>
<protein>
    <recommendedName>
        <fullName evidence="4">Glutathione peroxidase</fullName>
    </recommendedName>
</protein>
<proteinExistence type="inferred from homology"/>
<evidence type="ECO:0000256" key="1">
    <source>
        <dbReference type="ARBA" id="ARBA00006926"/>
    </source>
</evidence>
<dbReference type="GO" id="GO:0006979">
    <property type="term" value="P:response to oxidative stress"/>
    <property type="evidence" value="ECO:0007669"/>
    <property type="project" value="InterPro"/>
</dbReference>
<dbReference type="Ensembl" id="ENSBIXT00000018179.1">
    <property type="protein sequence ID" value="ENSBIXP00000009730.1"/>
    <property type="gene ID" value="ENSBIXG00000015366.1"/>
</dbReference>
<evidence type="ECO:0000256" key="2">
    <source>
        <dbReference type="ARBA" id="ARBA00022559"/>
    </source>
</evidence>
<reference evidence="6" key="2">
    <citation type="submission" date="2025-05" db="UniProtKB">
        <authorList>
            <consortium name="Ensembl"/>
        </authorList>
    </citation>
    <scope>IDENTIFICATION</scope>
</reference>
<keyword evidence="2 4" id="KW-0575">Peroxidase</keyword>
<dbReference type="CDD" id="cd00340">
    <property type="entry name" value="GSH_Peroxidase"/>
    <property type="match status" value="1"/>
</dbReference>
<dbReference type="Ensembl" id="ENSBIXT00005005026.1">
    <property type="protein sequence ID" value="ENSBIXP00005006106.1"/>
    <property type="gene ID" value="ENSBIXG00005011672.1"/>
</dbReference>
<gene>
    <name evidence="6" type="primary">GPX8</name>
</gene>
<dbReference type="SUPFAM" id="SSF52833">
    <property type="entry name" value="Thioredoxin-like"/>
    <property type="match status" value="1"/>
</dbReference>
<reference evidence="7 8" key="1">
    <citation type="submission" date="2018-11" db="EMBL/GenBank/DDBJ databases">
        <title>Haplotype-resolved cattle genomes.</title>
        <authorList>
            <person name="Low W.Y."/>
            <person name="Tearle R."/>
            <person name="Bickhart D.M."/>
            <person name="Rosen B.D."/>
            <person name="Koren S."/>
            <person name="Rhie A."/>
            <person name="Hiendleder S."/>
            <person name="Phillippy A.M."/>
            <person name="Smith T.P.L."/>
            <person name="Williams J.L."/>
        </authorList>
    </citation>
    <scope>NUCLEOTIDE SEQUENCE [LARGE SCALE GENOMIC DNA]</scope>
</reference>
<dbReference type="PROSITE" id="PS51355">
    <property type="entry name" value="GLUTATHIONE_PEROXID_3"/>
    <property type="match status" value="1"/>
</dbReference>
<evidence type="ECO:0000313" key="8">
    <source>
        <dbReference type="Proteomes" id="UP000429181"/>
    </source>
</evidence>
<keyword evidence="5" id="KW-0472">Membrane</keyword>
<dbReference type="Gene3D" id="3.40.30.10">
    <property type="entry name" value="Glutaredoxin"/>
    <property type="match status" value="1"/>
</dbReference>
<keyword evidence="3 4" id="KW-0560">Oxidoreductase</keyword>
<dbReference type="Pfam" id="PF00255">
    <property type="entry name" value="GSHPx"/>
    <property type="match status" value="1"/>
</dbReference>
<evidence type="ECO:0000313" key="6">
    <source>
        <dbReference type="Ensembl" id="ENSBIXP00000009730.1"/>
    </source>
</evidence>
<sequence length="203" mass="22536">MEPLTAYPLRCSGPKAKAFAVLLSMVLCTVMLFLLQLKFLKPKINSFYTFEVKDANGRVVSLEKFKGKVALVVNVASDCQLTDRNYLALQELHKEFGPFHFSVLAFPCNQFGESEPRPSKEVVSFARNNFGVTFPIFHKIKILGSEAEPAFRFLVGSFIPSTLTSTDPQDSATSTWALLTLSPFPGFFKEGTKVELLEVSGQP</sequence>
<dbReference type="PROSITE" id="PS00763">
    <property type="entry name" value="GLUTATHIONE_PEROXID_2"/>
    <property type="match status" value="1"/>
</dbReference>
<dbReference type="GO" id="GO:0004601">
    <property type="term" value="F:peroxidase activity"/>
    <property type="evidence" value="ECO:0007669"/>
    <property type="project" value="UniProtKB-KW"/>
</dbReference>
<keyword evidence="7" id="KW-1185">Reference proteome</keyword>
<dbReference type="GeneTree" id="ENSGT00940000159371"/>
<dbReference type="Proteomes" id="UP000314981">
    <property type="component" value="Chromosome 20"/>
</dbReference>
<evidence type="ECO:0000256" key="4">
    <source>
        <dbReference type="RuleBase" id="RU000499"/>
    </source>
</evidence>
<dbReference type="PANTHER" id="PTHR11592">
    <property type="entry name" value="GLUTATHIONE PEROXIDASE"/>
    <property type="match status" value="1"/>
</dbReference>
<keyword evidence="5" id="KW-1133">Transmembrane helix</keyword>
<dbReference type="PRINTS" id="PR01011">
    <property type="entry name" value="GLUTPROXDASE"/>
</dbReference>
<evidence type="ECO:0000313" key="7">
    <source>
        <dbReference type="Proteomes" id="UP000314981"/>
    </source>
</evidence>
<accession>A0A4W2CA50</accession>
<dbReference type="PANTHER" id="PTHR11592:SF7">
    <property type="entry name" value="GLUTATHIONE PEROXIDASE 8-RELATED"/>
    <property type="match status" value="1"/>
</dbReference>
<feature type="transmembrane region" description="Helical" evidence="5">
    <location>
        <begin position="18"/>
        <end position="37"/>
    </location>
</feature>
<dbReference type="Proteomes" id="UP000429181">
    <property type="component" value="Chromosome 20"/>
</dbReference>
<comment type="similarity">
    <text evidence="1 4">Belongs to the glutathione peroxidase family.</text>
</comment>
<dbReference type="InterPro" id="IPR029760">
    <property type="entry name" value="GPX_CS"/>
</dbReference>
<evidence type="ECO:0000256" key="3">
    <source>
        <dbReference type="ARBA" id="ARBA00023002"/>
    </source>
</evidence>
<name>A0A4W2CA50_BOBOX</name>
<dbReference type="InterPro" id="IPR000889">
    <property type="entry name" value="Glutathione_peroxidase"/>
</dbReference>
<evidence type="ECO:0000256" key="5">
    <source>
        <dbReference type="SAM" id="Phobius"/>
    </source>
</evidence>
<keyword evidence="5" id="KW-0812">Transmembrane</keyword>